<dbReference type="InterPro" id="IPR027417">
    <property type="entry name" value="P-loop_NTPase"/>
</dbReference>
<dbReference type="PROSITE" id="PS51192">
    <property type="entry name" value="HELICASE_ATP_BIND_1"/>
    <property type="match status" value="1"/>
</dbReference>
<dbReference type="SMART" id="SM00490">
    <property type="entry name" value="HELICc"/>
    <property type="match status" value="1"/>
</dbReference>
<dbReference type="eggNOG" id="KOG0385">
    <property type="taxonomic scope" value="Eukaryota"/>
</dbReference>
<gene>
    <name evidence="22" type="ORF">L798_11189</name>
</gene>
<organism evidence="22 23">
    <name type="scientific">Zootermopsis nevadensis</name>
    <name type="common">Dampwood termite</name>
    <dbReference type="NCBI Taxonomy" id="136037"/>
    <lineage>
        <taxon>Eukaryota</taxon>
        <taxon>Metazoa</taxon>
        <taxon>Ecdysozoa</taxon>
        <taxon>Arthropoda</taxon>
        <taxon>Hexapoda</taxon>
        <taxon>Insecta</taxon>
        <taxon>Pterygota</taxon>
        <taxon>Neoptera</taxon>
        <taxon>Polyneoptera</taxon>
        <taxon>Dictyoptera</taxon>
        <taxon>Blattodea</taxon>
        <taxon>Blattoidea</taxon>
        <taxon>Termitoidae</taxon>
        <taxon>Termopsidae</taxon>
        <taxon>Zootermopsis</taxon>
    </lineage>
</organism>
<dbReference type="OMA" id="PNIFTDW"/>
<dbReference type="InterPro" id="IPR049730">
    <property type="entry name" value="SNF2/RAD54-like_C"/>
</dbReference>
<keyword evidence="3" id="KW-0217">Developmental protein</keyword>
<dbReference type="InterPro" id="IPR000330">
    <property type="entry name" value="SNF2_N"/>
</dbReference>
<keyword evidence="11" id="KW-0805">Transcription regulation</keyword>
<comment type="function">
    <text evidence="16">Plays an essential role in normal development and survival. Involved in regulation of the expansion or survival of lymphoid cells. Required for de novo or maintenance DNA methylation. May control silencing of the imprinted CDKN1C gene through DNA methylation. May play a role in formation and organization of heterochromatin, implying a functional role in the regulation of transcription and mitosis.</text>
</comment>
<comment type="subcellular location">
    <subcellularLocation>
        <location evidence="1">Nucleus</location>
    </subcellularLocation>
</comment>
<evidence type="ECO:0000256" key="8">
    <source>
        <dbReference type="ARBA" id="ARBA00022801"/>
    </source>
</evidence>
<dbReference type="PANTHER" id="PTHR47161">
    <property type="entry name" value="LYMPHOID-SPECIFIC HELICASE"/>
    <property type="match status" value="1"/>
</dbReference>
<reference evidence="22 23" key="1">
    <citation type="journal article" date="2014" name="Nat. Commun.">
        <title>Molecular traces of alternative social organization in a termite genome.</title>
        <authorList>
            <person name="Terrapon N."/>
            <person name="Li C."/>
            <person name="Robertson H.M."/>
            <person name="Ji L."/>
            <person name="Meng X."/>
            <person name="Booth W."/>
            <person name="Chen Z."/>
            <person name="Childers C.P."/>
            <person name="Glastad K.M."/>
            <person name="Gokhale K."/>
            <person name="Gowin J."/>
            <person name="Gronenberg W."/>
            <person name="Hermansen R.A."/>
            <person name="Hu H."/>
            <person name="Hunt B.G."/>
            <person name="Huylmans A.K."/>
            <person name="Khalil S.M."/>
            <person name="Mitchell R.D."/>
            <person name="Munoz-Torres M.C."/>
            <person name="Mustard J.A."/>
            <person name="Pan H."/>
            <person name="Reese J.T."/>
            <person name="Scharf M.E."/>
            <person name="Sun F."/>
            <person name="Vogel H."/>
            <person name="Xiao J."/>
            <person name="Yang W."/>
            <person name="Yang Z."/>
            <person name="Yang Z."/>
            <person name="Zhou J."/>
            <person name="Zhu J."/>
            <person name="Brent C.S."/>
            <person name="Elsik C.G."/>
            <person name="Goodisman M.A."/>
            <person name="Liberles D.A."/>
            <person name="Roe R.M."/>
            <person name="Vargo E.L."/>
            <person name="Vilcinskas A."/>
            <person name="Wang J."/>
            <person name="Bornberg-Bauer E."/>
            <person name="Korb J."/>
            <person name="Zhang G."/>
            <person name="Liebig J."/>
        </authorList>
    </citation>
    <scope>NUCLEOTIDE SEQUENCE [LARGE SCALE GENOMIC DNA]</scope>
    <source>
        <tissue evidence="22">Whole organism</tissue>
    </source>
</reference>
<comment type="similarity">
    <text evidence="2">Belongs to the SNF2/RAD54 helicase family.</text>
</comment>
<keyword evidence="4" id="KW-0597">Phosphoprotein</keyword>
<evidence type="ECO:0000259" key="20">
    <source>
        <dbReference type="PROSITE" id="PS51192"/>
    </source>
</evidence>
<keyword evidence="12 18" id="KW-0175">Coiled coil</keyword>
<evidence type="ECO:0000256" key="10">
    <source>
        <dbReference type="ARBA" id="ARBA00022840"/>
    </source>
</evidence>
<dbReference type="EMBL" id="KK852870">
    <property type="protein sequence ID" value="KDR14609.1"/>
    <property type="molecule type" value="Genomic_DNA"/>
</dbReference>
<keyword evidence="7" id="KW-0498">Mitosis</keyword>
<evidence type="ECO:0000256" key="5">
    <source>
        <dbReference type="ARBA" id="ARBA00022618"/>
    </source>
</evidence>
<dbReference type="AlphaFoldDB" id="A0A067QYN2"/>
<dbReference type="SUPFAM" id="SSF52540">
    <property type="entry name" value="P-loop containing nucleoside triphosphate hydrolases"/>
    <property type="match status" value="2"/>
</dbReference>
<keyword evidence="13" id="KW-0804">Transcription</keyword>
<keyword evidence="10" id="KW-0067">ATP-binding</keyword>
<sequence length="851" mass="97844">MSDASNTAEGRGSGDAVIQFQGCDDSMSYHVVTREMEIVEEELEKKTAIEEERLKKEIEEEKEENELKEQRYKRLMHLLTRSQFYTDFMVKKLDSRKKELTKKRIRRHKVEVPNGEANGERKACSINTHNLRERNENGSSQSSGGGSPVRKVVTRSKGSENVTRAKRKLNTYDIGDVIDSATITGMDKKAKLDTKTDSSQSEDLDQQEQTEAIRETAYGCVVSERQPLLFEGGALRPYQLDGLDWLKVLYENGVNGILADEMGLGKTLQVIALFCHLIEMHVTGPFLVVAPLSTLPNWMLEFERFAPQVRVLLFHGNENKRYEMYPLLRKKNKVNDIAVCPVVLTSFEIPLREKILRNIRWSYIVVDEGHRLKNYKCLLARELKEYRTGNRLLLTGTPLQNNLSELWSLLNFLLPEIFDDLAVFESWFDVSELQQSGSSEKIINQEKQKNVLSVMHQILLPFLLRRVKADVALNIPPKKELLVYAPMSPLQLDLYRATVEHNYSKLLRKAEESLIIPDQPDGKRAKRKIHSRKHHSIDLVESNDEFDGQSNVSADFNIEVEDKEDKDYKIMLKMIQPMMQLRKIVNHPYLVHFPLVPGKNELRVDEELVNKSGKLLVLDAMLVKLKQRGHKVLLFSTFTSLLDLLEDYLLMRDYKYVRLDGSTKVEDRQIRIKAFNTDTRLFIFLISTRAGGLGINLTSADTVIIYDSDWNPQVDLQAQDRCHRIGQTRPVVVYRFVTAATIDEQIVERAAVKRKLEKMVIHKGLFKLDKKGQQDVINLRELLDLLNSRDHQKVIHSNGYVFTDEELDALLDRSDMLSASPESSDTGTQMKIKGANIYKVVDQQCRDPELK</sequence>
<dbReference type="GO" id="GO:0005524">
    <property type="term" value="F:ATP binding"/>
    <property type="evidence" value="ECO:0007669"/>
    <property type="project" value="UniProtKB-KW"/>
</dbReference>
<keyword evidence="8" id="KW-0378">Hydrolase</keyword>
<dbReference type="InterPro" id="IPR001650">
    <property type="entry name" value="Helicase_C-like"/>
</dbReference>
<evidence type="ECO:0000256" key="2">
    <source>
        <dbReference type="ARBA" id="ARBA00007025"/>
    </source>
</evidence>
<dbReference type="GO" id="GO:0051301">
    <property type="term" value="P:cell division"/>
    <property type="evidence" value="ECO:0007669"/>
    <property type="project" value="UniProtKB-KW"/>
</dbReference>
<evidence type="ECO:0000256" key="15">
    <source>
        <dbReference type="ARBA" id="ARBA00023306"/>
    </source>
</evidence>
<dbReference type="InParanoid" id="A0A067QYN2"/>
<dbReference type="CDD" id="cd18793">
    <property type="entry name" value="SF2_C_SNF"/>
    <property type="match status" value="1"/>
</dbReference>
<dbReference type="SMART" id="SM00487">
    <property type="entry name" value="DEXDc"/>
    <property type="match status" value="1"/>
</dbReference>
<dbReference type="InterPro" id="IPR038718">
    <property type="entry name" value="SNF2-like_sf"/>
</dbReference>
<feature type="coiled-coil region" evidence="18">
    <location>
        <begin position="39"/>
        <end position="78"/>
    </location>
</feature>
<evidence type="ECO:0000256" key="18">
    <source>
        <dbReference type="SAM" id="Coils"/>
    </source>
</evidence>
<dbReference type="Gene3D" id="3.40.50.10810">
    <property type="entry name" value="Tandem AAA-ATPase domain"/>
    <property type="match status" value="1"/>
</dbReference>
<evidence type="ECO:0000256" key="4">
    <source>
        <dbReference type="ARBA" id="ARBA00022553"/>
    </source>
</evidence>
<dbReference type="GO" id="GO:0005634">
    <property type="term" value="C:nucleus"/>
    <property type="evidence" value="ECO:0007669"/>
    <property type="project" value="UniProtKB-SubCell"/>
</dbReference>
<protein>
    <recommendedName>
        <fullName evidence="17">Proliferation-associated SNF2-like protein</fullName>
    </recommendedName>
</protein>
<feature type="region of interest" description="Disordered" evidence="19">
    <location>
        <begin position="100"/>
        <end position="164"/>
    </location>
</feature>
<dbReference type="PROSITE" id="PS51194">
    <property type="entry name" value="HELICASE_CTER"/>
    <property type="match status" value="1"/>
</dbReference>
<feature type="domain" description="Helicase ATP-binding" evidence="20">
    <location>
        <begin position="247"/>
        <end position="416"/>
    </location>
</feature>
<dbReference type="FunFam" id="3.40.50.10810:FF:000015">
    <property type="entry name" value="lymphoid-specific helicase isoform X1"/>
    <property type="match status" value="1"/>
</dbReference>
<dbReference type="GO" id="GO:0005721">
    <property type="term" value="C:pericentric heterochromatin"/>
    <property type="evidence" value="ECO:0007669"/>
    <property type="project" value="TreeGrafter"/>
</dbReference>
<keyword evidence="6" id="KW-0547">Nucleotide-binding</keyword>
<keyword evidence="5" id="KW-0132">Cell division</keyword>
<evidence type="ECO:0000256" key="7">
    <source>
        <dbReference type="ARBA" id="ARBA00022776"/>
    </source>
</evidence>
<evidence type="ECO:0000259" key="21">
    <source>
        <dbReference type="PROSITE" id="PS51194"/>
    </source>
</evidence>
<evidence type="ECO:0000313" key="22">
    <source>
        <dbReference type="EMBL" id="KDR14609.1"/>
    </source>
</evidence>
<dbReference type="Pfam" id="PF00271">
    <property type="entry name" value="Helicase_C"/>
    <property type="match status" value="1"/>
</dbReference>
<dbReference type="GO" id="GO:0004386">
    <property type="term" value="F:helicase activity"/>
    <property type="evidence" value="ECO:0007669"/>
    <property type="project" value="UniProtKB-KW"/>
</dbReference>
<dbReference type="PANTHER" id="PTHR47161:SF1">
    <property type="entry name" value="LYMPHOID-SPECIFIC HELICASE"/>
    <property type="match status" value="1"/>
</dbReference>
<evidence type="ECO:0000256" key="3">
    <source>
        <dbReference type="ARBA" id="ARBA00022473"/>
    </source>
</evidence>
<feature type="region of interest" description="Disordered" evidence="19">
    <location>
        <begin position="189"/>
        <end position="208"/>
    </location>
</feature>
<dbReference type="FunFam" id="3.40.50.300:FF:000577">
    <property type="entry name" value="lymphoid-specific helicase isoform X1"/>
    <property type="match status" value="1"/>
</dbReference>
<feature type="compositionally biased region" description="Basic residues" evidence="19">
    <location>
        <begin position="100"/>
        <end position="109"/>
    </location>
</feature>
<feature type="domain" description="Helicase C-terminal" evidence="21">
    <location>
        <begin position="617"/>
        <end position="783"/>
    </location>
</feature>
<evidence type="ECO:0000256" key="16">
    <source>
        <dbReference type="ARBA" id="ARBA00053349"/>
    </source>
</evidence>
<dbReference type="STRING" id="136037.A0A067QYN2"/>
<dbReference type="Proteomes" id="UP000027135">
    <property type="component" value="Unassembled WGS sequence"/>
</dbReference>
<proteinExistence type="inferred from homology"/>
<evidence type="ECO:0000256" key="19">
    <source>
        <dbReference type="SAM" id="MobiDB-lite"/>
    </source>
</evidence>
<dbReference type="GO" id="GO:0044027">
    <property type="term" value="P:negative regulation of gene expression via chromosomal CpG island methylation"/>
    <property type="evidence" value="ECO:0007669"/>
    <property type="project" value="TreeGrafter"/>
</dbReference>
<dbReference type="GO" id="GO:0003682">
    <property type="term" value="F:chromatin binding"/>
    <property type="evidence" value="ECO:0007669"/>
    <property type="project" value="TreeGrafter"/>
</dbReference>
<dbReference type="GO" id="GO:0031508">
    <property type="term" value="P:pericentric heterochromatin formation"/>
    <property type="evidence" value="ECO:0007669"/>
    <property type="project" value="TreeGrafter"/>
</dbReference>
<dbReference type="OrthoDB" id="448448at2759"/>
<keyword evidence="15" id="KW-0131">Cell cycle</keyword>
<evidence type="ECO:0000256" key="6">
    <source>
        <dbReference type="ARBA" id="ARBA00022741"/>
    </source>
</evidence>
<keyword evidence="9 22" id="KW-0347">Helicase</keyword>
<evidence type="ECO:0000256" key="1">
    <source>
        <dbReference type="ARBA" id="ARBA00004123"/>
    </source>
</evidence>
<keyword evidence="14" id="KW-0539">Nucleus</keyword>
<dbReference type="GO" id="GO:0006346">
    <property type="term" value="P:DNA methylation-dependent constitutive heterochromatin formation"/>
    <property type="evidence" value="ECO:0007669"/>
    <property type="project" value="TreeGrafter"/>
</dbReference>
<evidence type="ECO:0000256" key="11">
    <source>
        <dbReference type="ARBA" id="ARBA00023015"/>
    </source>
</evidence>
<evidence type="ECO:0000256" key="12">
    <source>
        <dbReference type="ARBA" id="ARBA00023054"/>
    </source>
</evidence>
<evidence type="ECO:0000256" key="17">
    <source>
        <dbReference type="ARBA" id="ARBA00081399"/>
    </source>
</evidence>
<evidence type="ECO:0000313" key="23">
    <source>
        <dbReference type="Proteomes" id="UP000027135"/>
    </source>
</evidence>
<dbReference type="InterPro" id="IPR014001">
    <property type="entry name" value="Helicase_ATP-bd"/>
</dbReference>
<keyword evidence="23" id="KW-1185">Reference proteome</keyword>
<accession>A0A067QYN2</accession>
<evidence type="ECO:0000256" key="9">
    <source>
        <dbReference type="ARBA" id="ARBA00022806"/>
    </source>
</evidence>
<dbReference type="GO" id="GO:0016787">
    <property type="term" value="F:hydrolase activity"/>
    <property type="evidence" value="ECO:0007669"/>
    <property type="project" value="UniProtKB-KW"/>
</dbReference>
<name>A0A067QYN2_ZOONE</name>
<dbReference type="Pfam" id="PF00176">
    <property type="entry name" value="SNF2-rel_dom"/>
    <property type="match status" value="1"/>
</dbReference>
<dbReference type="Gene3D" id="3.40.50.300">
    <property type="entry name" value="P-loop containing nucleotide triphosphate hydrolases"/>
    <property type="match status" value="1"/>
</dbReference>
<evidence type="ECO:0000256" key="13">
    <source>
        <dbReference type="ARBA" id="ARBA00023163"/>
    </source>
</evidence>
<evidence type="ECO:0000256" key="14">
    <source>
        <dbReference type="ARBA" id="ARBA00023242"/>
    </source>
</evidence>